<dbReference type="PANTHER" id="PTHR46438:SF11">
    <property type="entry name" value="LIPASE-RELATED"/>
    <property type="match status" value="1"/>
</dbReference>
<dbReference type="Gene3D" id="3.40.50.1820">
    <property type="entry name" value="alpha/beta hydrolase"/>
    <property type="match status" value="1"/>
</dbReference>
<evidence type="ECO:0000313" key="2">
    <source>
        <dbReference type="EMBL" id="MDY0745524.1"/>
    </source>
</evidence>
<sequence length="320" mass="35295">MGGLAGWAVRLFGVLLMLSSLGYAAIRAPDRTLESLVPRWAPPPSEFIELGDQVVHLRDEGQQTDPTPLVLLHGTSSSLHTWEGWAEELKKTRRVISFDLPGFGLTGPAVSGDYRDEAYQAFVLAMLDRLKLQHVVLAGNSLGGQIAWQLAALHPERVSALILVDAGGQAVEAQSVPDGFKLAQMPLVRHIAQYVLPRSFIERSVKNVYGDPSKVDGALVDRYFEMTVREGNREALGRRMDQRTPGKFIALLPKIRQPTLILWGARDRLIPIAAARVFAQEIPGSRLVTFETLGHVPQEEDPQATLVPVKTFLESIKDKT</sequence>
<dbReference type="SUPFAM" id="SSF53474">
    <property type="entry name" value="alpha/beta-Hydrolases"/>
    <property type="match status" value="1"/>
</dbReference>
<proteinExistence type="predicted"/>
<keyword evidence="3" id="KW-1185">Reference proteome</keyword>
<accession>A0ABU5DH96</accession>
<dbReference type="InterPro" id="IPR000073">
    <property type="entry name" value="AB_hydrolase_1"/>
</dbReference>
<protein>
    <submittedName>
        <fullName evidence="2">Alpha/beta hydrolase</fullName>
    </submittedName>
</protein>
<evidence type="ECO:0000313" key="3">
    <source>
        <dbReference type="Proteomes" id="UP001285263"/>
    </source>
</evidence>
<reference evidence="2 3" key="1">
    <citation type="submission" date="2023-11" db="EMBL/GenBank/DDBJ databases">
        <title>Paucibacter sp. nov., isolated from fresh soil in Korea.</title>
        <authorList>
            <person name="Le N.T.T."/>
        </authorList>
    </citation>
    <scope>NUCLEOTIDE SEQUENCE [LARGE SCALE GENOMIC DNA]</scope>
    <source>
        <strain evidence="2 3">R3-3</strain>
    </source>
</reference>
<comment type="caution">
    <text evidence="2">The sequence shown here is derived from an EMBL/GenBank/DDBJ whole genome shotgun (WGS) entry which is preliminary data.</text>
</comment>
<dbReference type="RefSeq" id="WP_320423429.1">
    <property type="nucleotide sequence ID" value="NZ_JAXCLA010000004.1"/>
</dbReference>
<dbReference type="PRINTS" id="PR00111">
    <property type="entry name" value="ABHYDROLASE"/>
</dbReference>
<name>A0ABU5DH96_9BURK</name>
<feature type="domain" description="AB hydrolase-1" evidence="1">
    <location>
        <begin position="68"/>
        <end position="302"/>
    </location>
</feature>
<dbReference type="EMBL" id="JAXCLA010000004">
    <property type="protein sequence ID" value="MDY0745524.1"/>
    <property type="molecule type" value="Genomic_DNA"/>
</dbReference>
<dbReference type="PANTHER" id="PTHR46438">
    <property type="entry name" value="ALPHA/BETA-HYDROLASES SUPERFAMILY PROTEIN"/>
    <property type="match status" value="1"/>
</dbReference>
<organism evidence="2 3">
    <name type="scientific">Roseateles agri</name>
    <dbReference type="NCBI Taxonomy" id="3098619"/>
    <lineage>
        <taxon>Bacteria</taxon>
        <taxon>Pseudomonadati</taxon>
        <taxon>Pseudomonadota</taxon>
        <taxon>Betaproteobacteria</taxon>
        <taxon>Burkholderiales</taxon>
        <taxon>Sphaerotilaceae</taxon>
        <taxon>Roseateles</taxon>
    </lineage>
</organism>
<dbReference type="InterPro" id="IPR000639">
    <property type="entry name" value="Epox_hydrolase-like"/>
</dbReference>
<keyword evidence="2" id="KW-0378">Hydrolase</keyword>
<dbReference type="GO" id="GO:0016787">
    <property type="term" value="F:hydrolase activity"/>
    <property type="evidence" value="ECO:0007669"/>
    <property type="project" value="UniProtKB-KW"/>
</dbReference>
<dbReference type="InterPro" id="IPR029058">
    <property type="entry name" value="AB_hydrolase_fold"/>
</dbReference>
<dbReference type="Proteomes" id="UP001285263">
    <property type="component" value="Unassembled WGS sequence"/>
</dbReference>
<dbReference type="Pfam" id="PF00561">
    <property type="entry name" value="Abhydrolase_1"/>
    <property type="match status" value="1"/>
</dbReference>
<gene>
    <name evidence="2" type="ORF">SNE35_13470</name>
</gene>
<dbReference type="PRINTS" id="PR00412">
    <property type="entry name" value="EPOXHYDRLASE"/>
</dbReference>
<evidence type="ECO:0000259" key="1">
    <source>
        <dbReference type="Pfam" id="PF00561"/>
    </source>
</evidence>